<comment type="similarity">
    <text evidence="1 2">Belongs to the arylamine N-acetyltransferase family.</text>
</comment>
<dbReference type="GO" id="GO:0016407">
    <property type="term" value="F:acetyltransferase activity"/>
    <property type="evidence" value="ECO:0007669"/>
    <property type="project" value="InterPro"/>
</dbReference>
<protein>
    <submittedName>
        <fullName evidence="3">Arylamine N-acetyltransferase</fullName>
    </submittedName>
</protein>
<dbReference type="SUPFAM" id="SSF54001">
    <property type="entry name" value="Cysteine proteinases"/>
    <property type="match status" value="1"/>
</dbReference>
<dbReference type="RefSeq" id="WP_129331467.1">
    <property type="nucleotide sequence ID" value="NZ_SDVB01000170.1"/>
</dbReference>
<comment type="caution">
    <text evidence="3">The sequence shown here is derived from an EMBL/GenBank/DDBJ whole genome shotgun (WGS) entry which is preliminary data.</text>
</comment>
<dbReference type="InterPro" id="IPR001447">
    <property type="entry name" value="Arylamine_N-AcTrfase"/>
</dbReference>
<keyword evidence="4" id="KW-1185">Reference proteome</keyword>
<dbReference type="EMBL" id="SDVB01000170">
    <property type="protein sequence ID" value="RYC17893.1"/>
    <property type="molecule type" value="Genomic_DNA"/>
</dbReference>
<dbReference type="PRINTS" id="PR01543">
    <property type="entry name" value="ANATRNSFRASE"/>
</dbReference>
<evidence type="ECO:0000313" key="3">
    <source>
        <dbReference type="EMBL" id="RYC17893.1"/>
    </source>
</evidence>
<dbReference type="InterPro" id="IPR038765">
    <property type="entry name" value="Papain-like_cys_pep_sf"/>
</dbReference>
<dbReference type="Proteomes" id="UP000291088">
    <property type="component" value="Unassembled WGS sequence"/>
</dbReference>
<sequence>MTFDKDTYLARIGLADIDMRPDAEGLARLQAAQIGTIPFENIDVLLGTVPDLDPGAVWRKTVTGGRGGYCLELNRLFGEALAAFGFAATPVLGRVRMGAPSGGPRAHHAFVVTVDGREWLADTGFGGPGPRRPVDLSTEAPQSIAGERFRVVRDAASGEQVLQRLNGEAWFPLYGIDRVPVAPPDYLAANVVCARWEASPFPQHLMMTVGRDDGRLSLFNRDVRHVRGDRMEERTLASEAELANLLVDSFGLNVDASTIARVWAKIG</sequence>
<evidence type="ECO:0000313" key="4">
    <source>
        <dbReference type="Proteomes" id="UP000291088"/>
    </source>
</evidence>
<gene>
    <name evidence="3" type="ORF">EUU22_07950</name>
</gene>
<evidence type="ECO:0000256" key="2">
    <source>
        <dbReference type="RuleBase" id="RU003452"/>
    </source>
</evidence>
<proteinExistence type="inferred from homology"/>
<dbReference type="OrthoDB" id="7181050at2"/>
<keyword evidence="3" id="KW-0808">Transferase</keyword>
<dbReference type="AlphaFoldDB" id="A0A4Q2TEX7"/>
<name>A0A4Q2TEX7_9HYPH</name>
<organism evidence="3 4">
    <name type="scientific">Ciceribacter ferrooxidans</name>
    <dbReference type="NCBI Taxonomy" id="2509717"/>
    <lineage>
        <taxon>Bacteria</taxon>
        <taxon>Pseudomonadati</taxon>
        <taxon>Pseudomonadota</taxon>
        <taxon>Alphaproteobacteria</taxon>
        <taxon>Hyphomicrobiales</taxon>
        <taxon>Rhizobiaceae</taxon>
        <taxon>Ciceribacter</taxon>
    </lineage>
</organism>
<accession>A0A4Q2TEX7</accession>
<dbReference type="Gene3D" id="2.40.128.150">
    <property type="entry name" value="Cysteine proteinases"/>
    <property type="match status" value="1"/>
</dbReference>
<dbReference type="PANTHER" id="PTHR11786">
    <property type="entry name" value="N-HYDROXYARYLAMINE O-ACETYLTRANSFERASE"/>
    <property type="match status" value="1"/>
</dbReference>
<dbReference type="PANTHER" id="PTHR11786:SF0">
    <property type="entry name" value="ARYLAMINE N-ACETYLTRANSFERASE 4-RELATED"/>
    <property type="match status" value="1"/>
</dbReference>
<evidence type="ECO:0000256" key="1">
    <source>
        <dbReference type="ARBA" id="ARBA00006547"/>
    </source>
</evidence>
<dbReference type="Pfam" id="PF00797">
    <property type="entry name" value="Acetyltransf_2"/>
    <property type="match status" value="1"/>
</dbReference>
<dbReference type="Gene3D" id="3.30.2140.10">
    <property type="entry name" value="Arylamine N-acetyltransferase"/>
    <property type="match status" value="1"/>
</dbReference>
<reference evidence="3 4" key="1">
    <citation type="submission" date="2019-01" db="EMBL/GenBank/DDBJ databases">
        <authorList>
            <person name="Deng T."/>
        </authorList>
    </citation>
    <scope>NUCLEOTIDE SEQUENCE [LARGE SCALE GENOMIC DNA]</scope>
    <source>
        <strain evidence="3 4">F8825</strain>
    </source>
</reference>